<name>A0AAP0S912_LIQFO</name>
<dbReference type="Proteomes" id="UP001415857">
    <property type="component" value="Unassembled WGS sequence"/>
</dbReference>
<proteinExistence type="predicted"/>
<keyword evidence="1" id="KW-0472">Membrane</keyword>
<keyword evidence="4" id="KW-1185">Reference proteome</keyword>
<evidence type="ECO:0000313" key="4">
    <source>
        <dbReference type="Proteomes" id="UP001415857"/>
    </source>
</evidence>
<feature type="transmembrane region" description="Helical" evidence="1">
    <location>
        <begin position="146"/>
        <end position="164"/>
    </location>
</feature>
<dbReference type="Pfam" id="PF20167">
    <property type="entry name" value="Transposase_32"/>
    <property type="match status" value="1"/>
</dbReference>
<keyword evidence="1" id="KW-0812">Transmembrane</keyword>
<dbReference type="EMBL" id="JBBPBK010000001">
    <property type="protein sequence ID" value="KAK9292003.1"/>
    <property type="molecule type" value="Genomic_DNA"/>
</dbReference>
<sequence>MATKDYARTPTTLQKPLVGIIFSPLTTFAILGLLGVFYDNFYFTNDFEIESWVKGKPIHLSTITIIFWLPRTDTIQSFNTHSWTIRRDFNIVEALNLVCNDNTIQQRFVPTVNQLTIISQIIHHFITYNLMPQSGSHPHVGYMDVYLIWCVLTGVKLDLAHIILHQTHNCAKKKIRCSSLRPCLHSIFETFCINLSNEPKVYNAKNSDFYDEATLKRMKFIKDANKNWIRDPITSSAPTS</sequence>
<evidence type="ECO:0000313" key="3">
    <source>
        <dbReference type="EMBL" id="KAK9292003.1"/>
    </source>
</evidence>
<organism evidence="3 4">
    <name type="scientific">Liquidambar formosana</name>
    <name type="common">Formosan gum</name>
    <dbReference type="NCBI Taxonomy" id="63359"/>
    <lineage>
        <taxon>Eukaryota</taxon>
        <taxon>Viridiplantae</taxon>
        <taxon>Streptophyta</taxon>
        <taxon>Embryophyta</taxon>
        <taxon>Tracheophyta</taxon>
        <taxon>Spermatophyta</taxon>
        <taxon>Magnoliopsida</taxon>
        <taxon>eudicotyledons</taxon>
        <taxon>Gunneridae</taxon>
        <taxon>Pentapetalae</taxon>
        <taxon>Saxifragales</taxon>
        <taxon>Altingiaceae</taxon>
        <taxon>Liquidambar</taxon>
    </lineage>
</organism>
<gene>
    <name evidence="3" type="ORF">L1049_019956</name>
</gene>
<reference evidence="3 4" key="1">
    <citation type="journal article" date="2024" name="Plant J.">
        <title>Genome sequences and population genomics reveal climatic adaptation and genomic divergence between two closely related sweetgum species.</title>
        <authorList>
            <person name="Xu W.Q."/>
            <person name="Ren C.Q."/>
            <person name="Zhang X.Y."/>
            <person name="Comes H.P."/>
            <person name="Liu X.H."/>
            <person name="Li Y.G."/>
            <person name="Kettle C.J."/>
            <person name="Jalonen R."/>
            <person name="Gaisberger H."/>
            <person name="Ma Y.Z."/>
            <person name="Qiu Y.X."/>
        </authorList>
    </citation>
    <scope>NUCLEOTIDE SEQUENCE [LARGE SCALE GENOMIC DNA]</scope>
    <source>
        <strain evidence="3">Hangzhou</strain>
    </source>
</reference>
<evidence type="ECO:0000256" key="1">
    <source>
        <dbReference type="SAM" id="Phobius"/>
    </source>
</evidence>
<protein>
    <recommendedName>
        <fullName evidence="2">Putative plant transposon protein domain-containing protein</fullName>
    </recommendedName>
</protein>
<dbReference type="AlphaFoldDB" id="A0AAP0S912"/>
<accession>A0AAP0S912</accession>
<feature type="transmembrane region" description="Helical" evidence="1">
    <location>
        <begin position="17"/>
        <end position="38"/>
    </location>
</feature>
<comment type="caution">
    <text evidence="3">The sequence shown here is derived from an EMBL/GenBank/DDBJ whole genome shotgun (WGS) entry which is preliminary data.</text>
</comment>
<keyword evidence="1" id="KW-1133">Transmembrane helix</keyword>
<feature type="domain" description="Putative plant transposon protein" evidence="2">
    <location>
        <begin position="36"/>
        <end position="177"/>
    </location>
</feature>
<evidence type="ECO:0000259" key="2">
    <source>
        <dbReference type="Pfam" id="PF20167"/>
    </source>
</evidence>
<dbReference type="InterPro" id="IPR046796">
    <property type="entry name" value="Transposase_32_dom"/>
</dbReference>